<sequence>MRAYADISTAWQRLATYLGADFRPELTHFTTLRTFLDTEWARLGDAFYKQSVGYLYDLTHFHYMRVKDPFFTFLLEFAREHSITDIADVGCGIALDTQALLQADLDVHGYDLDNPSLDYARWRLNRDLNEAHRIHALDQLPGRRHQLAYAVDVLGHAEDPADLIELLFTTADYVFLNLAPHDPDHRHGRADLHPVLNHQRVLADLSKYGDLIRLGTQPPNVLTVWRSHYQRQLHTHATPTPIR</sequence>
<proteinExistence type="predicted"/>
<dbReference type="InterPro" id="IPR013216">
    <property type="entry name" value="Methyltransf_11"/>
</dbReference>
<comment type="caution">
    <text evidence="2">The sequence shown here is derived from an EMBL/GenBank/DDBJ whole genome shotgun (WGS) entry which is preliminary data.</text>
</comment>
<evidence type="ECO:0000313" key="2">
    <source>
        <dbReference type="EMBL" id="MBQ0926706.1"/>
    </source>
</evidence>
<evidence type="ECO:0000313" key="3">
    <source>
        <dbReference type="Proteomes" id="UP000674084"/>
    </source>
</evidence>
<dbReference type="GO" id="GO:0032259">
    <property type="term" value="P:methylation"/>
    <property type="evidence" value="ECO:0007669"/>
    <property type="project" value="UniProtKB-KW"/>
</dbReference>
<protein>
    <submittedName>
        <fullName evidence="2">Class I SAM-dependent methyltransferase</fullName>
    </submittedName>
</protein>
<feature type="domain" description="Methyltransferase type 11" evidence="1">
    <location>
        <begin position="88"/>
        <end position="164"/>
    </location>
</feature>
<reference evidence="2 3" key="1">
    <citation type="submission" date="2021-04" db="EMBL/GenBank/DDBJ databases">
        <title>Whole-genome sequencing of Saccharopolyspora endophytica KCTC 19397.</title>
        <authorList>
            <person name="Ay H."/>
            <person name="Saygin H."/>
            <person name="Sahin N."/>
        </authorList>
    </citation>
    <scope>NUCLEOTIDE SEQUENCE [LARGE SCALE GENOMIC DNA]</scope>
    <source>
        <strain evidence="2 3">KCTC 19397</strain>
    </source>
</reference>
<keyword evidence="2" id="KW-0489">Methyltransferase</keyword>
<dbReference type="GO" id="GO:0008168">
    <property type="term" value="F:methyltransferase activity"/>
    <property type="evidence" value="ECO:0007669"/>
    <property type="project" value="UniProtKB-KW"/>
</dbReference>
<organism evidence="2 3">
    <name type="scientific">Saccharopolyspora endophytica</name>
    <dbReference type="NCBI Taxonomy" id="543886"/>
    <lineage>
        <taxon>Bacteria</taxon>
        <taxon>Bacillati</taxon>
        <taxon>Actinomycetota</taxon>
        <taxon>Actinomycetes</taxon>
        <taxon>Pseudonocardiales</taxon>
        <taxon>Pseudonocardiaceae</taxon>
        <taxon>Saccharopolyspora</taxon>
    </lineage>
</organism>
<keyword evidence="3" id="KW-1185">Reference proteome</keyword>
<accession>A0ABS5DK90</accession>
<dbReference type="SUPFAM" id="SSF53335">
    <property type="entry name" value="S-adenosyl-L-methionine-dependent methyltransferases"/>
    <property type="match status" value="1"/>
</dbReference>
<dbReference type="Proteomes" id="UP000674084">
    <property type="component" value="Unassembled WGS sequence"/>
</dbReference>
<dbReference type="Pfam" id="PF08241">
    <property type="entry name" value="Methyltransf_11"/>
    <property type="match status" value="1"/>
</dbReference>
<gene>
    <name evidence="2" type="ORF">KBO27_22385</name>
</gene>
<dbReference type="EMBL" id="JAGPXE010000010">
    <property type="protein sequence ID" value="MBQ0926706.1"/>
    <property type="molecule type" value="Genomic_DNA"/>
</dbReference>
<dbReference type="Gene3D" id="3.40.50.150">
    <property type="entry name" value="Vaccinia Virus protein VP39"/>
    <property type="match status" value="1"/>
</dbReference>
<name>A0ABS5DK90_9PSEU</name>
<evidence type="ECO:0000259" key="1">
    <source>
        <dbReference type="Pfam" id="PF08241"/>
    </source>
</evidence>
<keyword evidence="2" id="KW-0808">Transferase</keyword>
<dbReference type="InterPro" id="IPR029063">
    <property type="entry name" value="SAM-dependent_MTases_sf"/>
</dbReference>